<sequence length="60" mass="6641">MSKSEHDTKAPAMQKIGEDHGTPGHQERPLTDDEKLEKSLEDSFPTSDPIQPSRIDGPNN</sequence>
<accession>A0ACD4NH87</accession>
<proteinExistence type="predicted"/>
<gene>
    <name evidence="1" type="ORF">OXU80_14640</name>
</gene>
<protein>
    <submittedName>
        <fullName evidence="1">Uncharacterized protein</fullName>
    </submittedName>
</protein>
<organism evidence="1 2">
    <name type="scientific">Antarcticirhabdus aurantiaca</name>
    <dbReference type="NCBI Taxonomy" id="2606717"/>
    <lineage>
        <taxon>Bacteria</taxon>
        <taxon>Pseudomonadati</taxon>
        <taxon>Pseudomonadota</taxon>
        <taxon>Alphaproteobacteria</taxon>
        <taxon>Hyphomicrobiales</taxon>
        <taxon>Aurantimonadaceae</taxon>
        <taxon>Antarcticirhabdus</taxon>
    </lineage>
</organism>
<keyword evidence="2" id="KW-1185">Reference proteome</keyword>
<reference evidence="1" key="1">
    <citation type="submission" date="2022-11" db="EMBL/GenBank/DDBJ databases">
        <title>beta-Carotene-producing bacterium, Jeongeuplla avenae sp. nov., alleviates the salt stress of Arabidopsis seedlings.</title>
        <authorList>
            <person name="Jiang L."/>
            <person name="Lee J."/>
        </authorList>
    </citation>
    <scope>NUCLEOTIDE SEQUENCE</scope>
    <source>
        <strain evidence="1">DY_R2A_6</strain>
    </source>
</reference>
<dbReference type="Proteomes" id="UP001163223">
    <property type="component" value="Chromosome"/>
</dbReference>
<evidence type="ECO:0000313" key="1">
    <source>
        <dbReference type="EMBL" id="WAJ26150.1"/>
    </source>
</evidence>
<dbReference type="EMBL" id="CP113520">
    <property type="protein sequence ID" value="WAJ26150.1"/>
    <property type="molecule type" value="Genomic_DNA"/>
</dbReference>
<name>A0ACD4NH87_9HYPH</name>
<evidence type="ECO:0000313" key="2">
    <source>
        <dbReference type="Proteomes" id="UP001163223"/>
    </source>
</evidence>